<name>F3QWU4_9BACT</name>
<dbReference type="Proteomes" id="UP000005546">
    <property type="component" value="Unassembled WGS sequence"/>
</dbReference>
<dbReference type="EMBL" id="AFBR01000076">
    <property type="protein sequence ID" value="EGG51805.1"/>
    <property type="molecule type" value="Genomic_DNA"/>
</dbReference>
<dbReference type="HOGENOM" id="CLU_3064445_0_0_10"/>
<evidence type="ECO:0000313" key="1">
    <source>
        <dbReference type="EMBL" id="EGG51805.1"/>
    </source>
</evidence>
<reference evidence="1 2" key="1">
    <citation type="submission" date="2011-02" db="EMBL/GenBank/DDBJ databases">
        <authorList>
            <person name="Weinstock G."/>
            <person name="Sodergren E."/>
            <person name="Clifton S."/>
            <person name="Fulton L."/>
            <person name="Fulton B."/>
            <person name="Courtney L."/>
            <person name="Fronick C."/>
            <person name="Harrison M."/>
            <person name="Strong C."/>
            <person name="Farmer C."/>
            <person name="Delahaunty K."/>
            <person name="Markovic C."/>
            <person name="Hall O."/>
            <person name="Minx P."/>
            <person name="Tomlinson C."/>
            <person name="Mitreva M."/>
            <person name="Hou S."/>
            <person name="Chen J."/>
            <person name="Wollam A."/>
            <person name="Pepin K.H."/>
            <person name="Johnson M."/>
            <person name="Bhonagiri V."/>
            <person name="Zhang X."/>
            <person name="Suruliraj S."/>
            <person name="Warren W."/>
            <person name="Chinwalla A."/>
            <person name="Mardis E.R."/>
            <person name="Wilson R.K."/>
        </authorList>
    </citation>
    <scope>NUCLEOTIDE SEQUENCE [LARGE SCALE GENOMIC DNA]</scope>
    <source>
        <strain evidence="1 2">YIT 11841</strain>
    </source>
</reference>
<dbReference type="AlphaFoldDB" id="F3QWU4"/>
<accession>F3QWU4</accession>
<keyword evidence="2" id="KW-1185">Reference proteome</keyword>
<protein>
    <submittedName>
        <fullName evidence="1">Uncharacterized protein</fullName>
    </submittedName>
</protein>
<sequence>MAKQVGADPPLQMDIHGKFSKICFILQDTLQSSGIQKVPVNDMLIRPSAFFQR</sequence>
<evidence type="ECO:0000313" key="2">
    <source>
        <dbReference type="Proteomes" id="UP000005546"/>
    </source>
</evidence>
<proteinExistence type="predicted"/>
<organism evidence="1 2">
    <name type="scientific">Paraprevotella xylaniphila YIT 11841</name>
    <dbReference type="NCBI Taxonomy" id="762982"/>
    <lineage>
        <taxon>Bacteria</taxon>
        <taxon>Pseudomonadati</taxon>
        <taxon>Bacteroidota</taxon>
        <taxon>Bacteroidia</taxon>
        <taxon>Bacteroidales</taxon>
        <taxon>Prevotellaceae</taxon>
        <taxon>Paraprevotella</taxon>
    </lineage>
</organism>
<comment type="caution">
    <text evidence="1">The sequence shown here is derived from an EMBL/GenBank/DDBJ whole genome shotgun (WGS) entry which is preliminary data.</text>
</comment>
<gene>
    <name evidence="1" type="ORF">HMPREF9442_02676</name>
</gene>